<evidence type="ECO:0000313" key="2">
    <source>
        <dbReference type="Proteomes" id="UP000887013"/>
    </source>
</evidence>
<dbReference type="AlphaFoldDB" id="A0A8X6IM81"/>
<proteinExistence type="predicted"/>
<organism evidence="1 2">
    <name type="scientific">Nephila pilipes</name>
    <name type="common">Giant wood spider</name>
    <name type="synonym">Nephila maculata</name>
    <dbReference type="NCBI Taxonomy" id="299642"/>
    <lineage>
        <taxon>Eukaryota</taxon>
        <taxon>Metazoa</taxon>
        <taxon>Ecdysozoa</taxon>
        <taxon>Arthropoda</taxon>
        <taxon>Chelicerata</taxon>
        <taxon>Arachnida</taxon>
        <taxon>Araneae</taxon>
        <taxon>Araneomorphae</taxon>
        <taxon>Entelegynae</taxon>
        <taxon>Araneoidea</taxon>
        <taxon>Nephilidae</taxon>
        <taxon>Nephila</taxon>
    </lineage>
</organism>
<name>A0A8X6IM81_NEPPI</name>
<protein>
    <submittedName>
        <fullName evidence="1">Uncharacterized protein</fullName>
    </submittedName>
</protein>
<gene>
    <name evidence="1" type="ORF">NPIL_547211</name>
</gene>
<sequence length="110" mass="13089">MHLYYRYTFTILEVNPLFLCCEAWITQVEELLKRHFDSLFFQMKSRLNFERSDRQWGKSLESTVGDGEFPTSTPLAFTQSFVRNVIERYLAGELESSIRLLNRKISHNFV</sequence>
<reference evidence="1" key="1">
    <citation type="submission" date="2020-08" db="EMBL/GenBank/DDBJ databases">
        <title>Multicomponent nature underlies the extraordinary mechanical properties of spider dragline silk.</title>
        <authorList>
            <person name="Kono N."/>
            <person name="Nakamura H."/>
            <person name="Mori M."/>
            <person name="Yoshida Y."/>
            <person name="Ohtoshi R."/>
            <person name="Malay A.D."/>
            <person name="Moran D.A.P."/>
            <person name="Tomita M."/>
            <person name="Numata K."/>
            <person name="Arakawa K."/>
        </authorList>
    </citation>
    <scope>NUCLEOTIDE SEQUENCE</scope>
</reference>
<evidence type="ECO:0000313" key="1">
    <source>
        <dbReference type="EMBL" id="GFS50946.1"/>
    </source>
</evidence>
<dbReference type="EMBL" id="BMAW01045606">
    <property type="protein sequence ID" value="GFS50946.1"/>
    <property type="molecule type" value="Genomic_DNA"/>
</dbReference>
<keyword evidence="2" id="KW-1185">Reference proteome</keyword>
<accession>A0A8X6IM81</accession>
<comment type="caution">
    <text evidence="1">The sequence shown here is derived from an EMBL/GenBank/DDBJ whole genome shotgun (WGS) entry which is preliminary data.</text>
</comment>
<dbReference type="Proteomes" id="UP000887013">
    <property type="component" value="Unassembled WGS sequence"/>
</dbReference>